<dbReference type="RefSeq" id="WP_153549885.1">
    <property type="nucleotide sequence ID" value="NZ_CP040089.1"/>
</dbReference>
<accession>A0A5Q0UF11</accession>
<evidence type="ECO:0000313" key="2">
    <source>
        <dbReference type="EMBL" id="QGA80147.1"/>
    </source>
</evidence>
<reference evidence="3" key="1">
    <citation type="submission" date="2019-05" db="EMBL/GenBank/DDBJ databases">
        <title>Candidatus Nanohalobium constans, a novel model system to study the DPANN nano-sized archaea: genomic and physiological characterization of a nanoarchaeon co-cultured with its chitinotrophic host.</title>
        <authorList>
            <person name="La Cono V."/>
            <person name="Arcadi E."/>
            <person name="Crisafi F."/>
            <person name="Denaro R."/>
            <person name="La Spada G."/>
            <person name="Messina E."/>
            <person name="Smedile F."/>
            <person name="Toshchakov S.V."/>
            <person name="Shevchenko M.A."/>
            <person name="Golyshin P.N."/>
            <person name="Golyshina O.V."/>
            <person name="Ferrer M."/>
            <person name="Rohde M."/>
            <person name="Mushegian A."/>
            <person name="Sorokin D.Y."/>
            <person name="Giuliano L."/>
            <person name="Yakimov M.M."/>
        </authorList>
    </citation>
    <scope>NUCLEOTIDE SEQUENCE [LARGE SCALE GENOMIC DNA]</scope>
    <source>
        <strain evidence="3">LC1Nh</strain>
    </source>
</reference>
<evidence type="ECO:0000313" key="3">
    <source>
        <dbReference type="Proteomes" id="UP000377803"/>
    </source>
</evidence>
<gene>
    <name evidence="2" type="ORF">LC1Nh_0243</name>
</gene>
<feature type="region of interest" description="Disordered" evidence="1">
    <location>
        <begin position="1"/>
        <end position="41"/>
    </location>
</feature>
<protein>
    <submittedName>
        <fullName evidence="2">Uncharacterized protein</fullName>
    </submittedName>
</protein>
<keyword evidence="3" id="KW-1185">Reference proteome</keyword>
<dbReference type="Proteomes" id="UP000377803">
    <property type="component" value="Chromosome"/>
</dbReference>
<organism evidence="2 3">
    <name type="scientific">Candidatus Nanohalobium constans</name>
    <dbReference type="NCBI Taxonomy" id="2565781"/>
    <lineage>
        <taxon>Archaea</taxon>
        <taxon>Candidatus Nanohalarchaeota</taxon>
        <taxon>Candidatus Nanohalobia</taxon>
        <taxon>Candidatus Nanohalobiales</taxon>
        <taxon>Candidatus Nanohalobiaceae</taxon>
        <taxon>Candidatus Nanohalobium</taxon>
    </lineage>
</organism>
<dbReference type="AlphaFoldDB" id="A0A5Q0UF11"/>
<sequence>MGIEPAKESVAVSEPQWKTDVIENGGDPSAHELEPRDDSPELDYDISQDSSLLQDNTYLVRKDSEGFDVLLAVHEDDTYLDENASPNDLLEYDSVSHHELTSMVSSAERDRMPREIGKIVSEYVEELDEGVHVI</sequence>
<name>A0A5Q0UF11_9ARCH</name>
<evidence type="ECO:0000256" key="1">
    <source>
        <dbReference type="SAM" id="MobiDB-lite"/>
    </source>
</evidence>
<dbReference type="GeneID" id="42364625"/>
<dbReference type="EMBL" id="CP040089">
    <property type="protein sequence ID" value="QGA80147.1"/>
    <property type="molecule type" value="Genomic_DNA"/>
</dbReference>
<proteinExistence type="predicted"/>
<dbReference type="KEGG" id="ncon:LC1Nh_0243"/>
<feature type="compositionally biased region" description="Basic and acidic residues" evidence="1">
    <location>
        <begin position="29"/>
        <end position="39"/>
    </location>
</feature>